<proteinExistence type="predicted"/>
<sequence length="67" mass="7766">MIDTADTSKDCMQNLIQHSDQFAVVWKLDKGFDPLQKWLDKFNIGETAEQLTDYDFTCEPIHTDDTP</sequence>
<reference evidence="1 2" key="1">
    <citation type="submission" date="2024-03" db="EMBL/GenBank/DDBJ databases">
        <title>Complete Genome Sequence of a Pseudomonas fluorescens Bacteriophage UNO-G1W1 isolated from freshwater ice in Nebraska.</title>
        <authorList>
            <person name="Neville A.J."/>
            <person name="Schulze T.T."/>
            <person name="Davis P.H."/>
        </authorList>
    </citation>
    <scope>NUCLEOTIDE SEQUENCE [LARGE SCALE GENOMIC DNA]</scope>
</reference>
<gene>
    <name evidence="1" type="ORF">ISREJYDI_CDS0004</name>
</gene>
<name>A0AAX4MW09_9CAUD</name>
<dbReference type="Proteomes" id="UP001447006">
    <property type="component" value="Segment"/>
</dbReference>
<protein>
    <submittedName>
        <fullName evidence="1">Uncharacterized protein</fullName>
    </submittedName>
</protein>
<evidence type="ECO:0000313" key="2">
    <source>
        <dbReference type="Proteomes" id="UP001447006"/>
    </source>
</evidence>
<organism evidence="1 2">
    <name type="scientific">Pseudomonas phage UNO-G1W1</name>
    <dbReference type="NCBI Taxonomy" id="3136609"/>
    <lineage>
        <taxon>Viruses</taxon>
        <taxon>Duplodnaviria</taxon>
        <taxon>Heunggongvirae</taxon>
        <taxon>Uroviricota</taxon>
        <taxon>Caudoviricetes</taxon>
        <taxon>Vandenendeviridae</taxon>
        <taxon>Gorskivirinae</taxon>
        <taxon>Omahavirus</taxon>
        <taxon>Omahavirus UNOG1W1</taxon>
    </lineage>
</organism>
<evidence type="ECO:0000313" key="1">
    <source>
        <dbReference type="EMBL" id="WYN04970.2"/>
    </source>
</evidence>
<keyword evidence="2" id="KW-1185">Reference proteome</keyword>
<accession>A0AAX4MW09</accession>
<dbReference type="EMBL" id="PP551948">
    <property type="protein sequence ID" value="WYN04970.2"/>
    <property type="molecule type" value="Genomic_DNA"/>
</dbReference>